<organism evidence="1 2">
    <name type="scientific">Didymella glomerata</name>
    <dbReference type="NCBI Taxonomy" id="749621"/>
    <lineage>
        <taxon>Eukaryota</taxon>
        <taxon>Fungi</taxon>
        <taxon>Dikarya</taxon>
        <taxon>Ascomycota</taxon>
        <taxon>Pezizomycotina</taxon>
        <taxon>Dothideomycetes</taxon>
        <taxon>Pleosporomycetidae</taxon>
        <taxon>Pleosporales</taxon>
        <taxon>Pleosporineae</taxon>
        <taxon>Didymellaceae</taxon>
        <taxon>Didymella</taxon>
    </lineage>
</organism>
<dbReference type="OrthoDB" id="3776339at2759"/>
<dbReference type="AlphaFoldDB" id="A0A9W8WX48"/>
<name>A0A9W8WX48_9PLEO</name>
<gene>
    <name evidence="1" type="ORF">N0V87_006175</name>
</gene>
<dbReference type="EMBL" id="JAPEUV010000062">
    <property type="protein sequence ID" value="KAJ4335386.1"/>
    <property type="molecule type" value="Genomic_DNA"/>
</dbReference>
<dbReference type="PANTHER" id="PTHR38790">
    <property type="entry name" value="2EXR DOMAIN-CONTAINING PROTEIN-RELATED"/>
    <property type="match status" value="1"/>
</dbReference>
<sequence>MSIEAITLRNQTVSPLLRLPPEIRDRIYHFALLYDGVDNIYPAPNGVDFCTESHPIYGCAEKVSPHQRPEDLRPDIPLRSTCRQINHEARNVYFACNTFAIVNPIDFCGRDQYEDRHFKVPAMNEIKTVQLTVKTSAVFPKFGGASQMDQCLSNRIDDLKGMQKLSKIYVRIRQSNDHFPPRPPLVVSNLLPGFALPQPFPKISLKPEVVLKMIEDKFKRAGLRKATVHLVPEEKQERHPLQTVHDVRQWLDI</sequence>
<dbReference type="Proteomes" id="UP001140562">
    <property type="component" value="Unassembled WGS sequence"/>
</dbReference>
<reference evidence="1" key="1">
    <citation type="submission" date="2022-10" db="EMBL/GenBank/DDBJ databases">
        <title>Tapping the CABI collections for fungal endophytes: first genome assemblies for Collariella, Neodidymelliopsis, Ascochyta clinopodiicola, Didymella pomorum, Didymosphaeria variabile, Neocosmospora piperis and Neocucurbitaria cava.</title>
        <authorList>
            <person name="Hill R."/>
        </authorList>
    </citation>
    <scope>NUCLEOTIDE SEQUENCE</scope>
    <source>
        <strain evidence="1">IMI 360193</strain>
    </source>
</reference>
<proteinExistence type="predicted"/>
<dbReference type="PANTHER" id="PTHR38790:SF4">
    <property type="entry name" value="2EXR DOMAIN-CONTAINING PROTEIN"/>
    <property type="match status" value="1"/>
</dbReference>
<keyword evidence="2" id="KW-1185">Reference proteome</keyword>
<comment type="caution">
    <text evidence="1">The sequence shown here is derived from an EMBL/GenBank/DDBJ whole genome shotgun (WGS) entry which is preliminary data.</text>
</comment>
<protein>
    <submittedName>
        <fullName evidence="1">Uncharacterized protein</fullName>
    </submittedName>
</protein>
<evidence type="ECO:0000313" key="1">
    <source>
        <dbReference type="EMBL" id="KAJ4335386.1"/>
    </source>
</evidence>
<accession>A0A9W8WX48</accession>
<evidence type="ECO:0000313" key="2">
    <source>
        <dbReference type="Proteomes" id="UP001140562"/>
    </source>
</evidence>